<keyword evidence="3 4" id="KW-0732">Signal</keyword>
<evidence type="ECO:0000313" key="6">
    <source>
        <dbReference type="Proteomes" id="UP000310636"/>
    </source>
</evidence>
<proteinExistence type="inferred from homology"/>
<evidence type="ECO:0000256" key="1">
    <source>
        <dbReference type="ARBA" id="ARBA00008520"/>
    </source>
</evidence>
<comment type="caution">
    <text evidence="5">The sequence shown here is derived from an EMBL/GenBank/DDBJ whole genome shotgun (WGS) entry which is preliminary data.</text>
</comment>
<dbReference type="PROSITE" id="PS51257">
    <property type="entry name" value="PROKAR_LIPOPROTEIN"/>
    <property type="match status" value="1"/>
</dbReference>
<dbReference type="InterPro" id="IPR050490">
    <property type="entry name" value="Bact_solute-bd_prot1"/>
</dbReference>
<name>A0A4S4CBN3_9BACL</name>
<dbReference type="PROSITE" id="PS01037">
    <property type="entry name" value="SBP_BACTERIAL_1"/>
    <property type="match status" value="1"/>
</dbReference>
<feature type="signal peptide" evidence="4">
    <location>
        <begin position="1"/>
        <end position="30"/>
    </location>
</feature>
<comment type="similarity">
    <text evidence="1">Belongs to the bacterial solute-binding protein 1 family.</text>
</comment>
<dbReference type="AlphaFoldDB" id="A0A4S4CBN3"/>
<feature type="chain" id="PRO_5039494870" evidence="4">
    <location>
        <begin position="31"/>
        <end position="482"/>
    </location>
</feature>
<dbReference type="OrthoDB" id="3928382at2"/>
<dbReference type="InterPro" id="IPR006059">
    <property type="entry name" value="SBP"/>
</dbReference>
<reference evidence="5 6" key="1">
    <citation type="submission" date="2019-04" db="EMBL/GenBank/DDBJ databases">
        <title>Cohnella sp. nov. isolated from preserved vegetables.</title>
        <authorList>
            <person name="Lin S.-Y."/>
            <person name="Hung M.-H."/>
            <person name="Young C.-C."/>
        </authorList>
    </citation>
    <scope>NUCLEOTIDE SEQUENCE [LARGE SCALE GENOMIC DNA]</scope>
    <source>
        <strain evidence="5 6">CC-MHH1044</strain>
    </source>
</reference>
<keyword evidence="6" id="KW-1185">Reference proteome</keyword>
<accession>A0A4S4CBN3</accession>
<dbReference type="InterPro" id="IPR006061">
    <property type="entry name" value="SBP_1_CS"/>
</dbReference>
<dbReference type="EMBL" id="SSOB01000005">
    <property type="protein sequence ID" value="THF83296.1"/>
    <property type="molecule type" value="Genomic_DNA"/>
</dbReference>
<dbReference type="SUPFAM" id="SSF53850">
    <property type="entry name" value="Periplasmic binding protein-like II"/>
    <property type="match status" value="1"/>
</dbReference>
<keyword evidence="2" id="KW-0813">Transport</keyword>
<evidence type="ECO:0000256" key="4">
    <source>
        <dbReference type="SAM" id="SignalP"/>
    </source>
</evidence>
<evidence type="ECO:0000256" key="3">
    <source>
        <dbReference type="ARBA" id="ARBA00022729"/>
    </source>
</evidence>
<evidence type="ECO:0000256" key="2">
    <source>
        <dbReference type="ARBA" id="ARBA00022448"/>
    </source>
</evidence>
<protein>
    <submittedName>
        <fullName evidence="5">Extracellular solute-binding protein</fullName>
    </submittedName>
</protein>
<dbReference type="PANTHER" id="PTHR43649:SF12">
    <property type="entry name" value="DIACETYLCHITOBIOSE BINDING PROTEIN DASA"/>
    <property type="match status" value="1"/>
</dbReference>
<gene>
    <name evidence="5" type="ORF">E6C55_05430</name>
</gene>
<organism evidence="5 6">
    <name type="scientific">Cohnella fermenti</name>
    <dbReference type="NCBI Taxonomy" id="2565925"/>
    <lineage>
        <taxon>Bacteria</taxon>
        <taxon>Bacillati</taxon>
        <taxon>Bacillota</taxon>
        <taxon>Bacilli</taxon>
        <taxon>Bacillales</taxon>
        <taxon>Paenibacillaceae</taxon>
        <taxon>Cohnella</taxon>
    </lineage>
</organism>
<evidence type="ECO:0000313" key="5">
    <source>
        <dbReference type="EMBL" id="THF83296.1"/>
    </source>
</evidence>
<sequence>MVINKQRKGDMNMKSAKLSIAALLAIVLLAGCGSGNTNKQGAAGSDSGSGASASPAAASGSAAASAEPASYKKLGDEPLTLTFYSTSGTFPDVEFNTLIADPIHAKYPNVTIERITPAANTTNEEVLSTYTPDIIYSSSSSHANIIRTGVYEDLRPYIEKFGFDTSRIKPILWNYAQELTKGKGDQIWIIPFNANQHVLYYNKDIFDKFGVPYPTDEQQTWDDVIEIAKKLTRTVNGVHYVGLAVDNLSGLAKGLGLSITDRTEGNSTLSSDPGWLRTFELQKKILEIPGYVGPDNFWNYGRDQFMKDQTIAMRASWLANMVGPLEELRQQGVEFNWDIAPVPNFEDQLGVTREAQVHSLSINKNSPHKDEAFQVIAEILSDEGQLILSRNGRVPAVVNPALEAEYGTEIPVLQGKKVQNVFVGEPLQEHYTSAYDLGVSSALTDAAEGLAIGGLDVNTALRNAEEAINQKAESLRSTLGAP</sequence>
<dbReference type="GO" id="GO:0055085">
    <property type="term" value="P:transmembrane transport"/>
    <property type="evidence" value="ECO:0007669"/>
    <property type="project" value="InterPro"/>
</dbReference>
<dbReference type="Pfam" id="PF01547">
    <property type="entry name" value="SBP_bac_1"/>
    <property type="match status" value="1"/>
</dbReference>
<dbReference type="Proteomes" id="UP000310636">
    <property type="component" value="Unassembled WGS sequence"/>
</dbReference>
<dbReference type="Gene3D" id="3.40.190.10">
    <property type="entry name" value="Periplasmic binding protein-like II"/>
    <property type="match status" value="1"/>
</dbReference>
<dbReference type="PANTHER" id="PTHR43649">
    <property type="entry name" value="ARABINOSE-BINDING PROTEIN-RELATED"/>
    <property type="match status" value="1"/>
</dbReference>